<evidence type="ECO:0000259" key="1">
    <source>
        <dbReference type="Pfam" id="PF13614"/>
    </source>
</evidence>
<proteinExistence type="predicted"/>
<organism evidence="2 3">
    <name type="scientific">Stenomitos frigidus ULC18</name>
    <dbReference type="NCBI Taxonomy" id="2107698"/>
    <lineage>
        <taxon>Bacteria</taxon>
        <taxon>Bacillati</taxon>
        <taxon>Cyanobacteriota</taxon>
        <taxon>Cyanophyceae</taxon>
        <taxon>Leptolyngbyales</taxon>
        <taxon>Leptolyngbyaceae</taxon>
        <taxon>Stenomitos</taxon>
    </lineage>
</organism>
<reference evidence="2 3" key="2">
    <citation type="submission" date="2018-03" db="EMBL/GenBank/DDBJ databases">
        <title>The ancient ancestry and fast evolution of plastids.</title>
        <authorList>
            <person name="Moore K.R."/>
            <person name="Magnabosco C."/>
            <person name="Momper L."/>
            <person name="Gold D.A."/>
            <person name="Bosak T."/>
            <person name="Fournier G.P."/>
        </authorList>
    </citation>
    <scope>NUCLEOTIDE SEQUENCE [LARGE SCALE GENOMIC DNA]</scope>
    <source>
        <strain evidence="2 3">ULC18</strain>
    </source>
</reference>
<dbReference type="SUPFAM" id="SSF52540">
    <property type="entry name" value="P-loop containing nucleoside triphosphate hydrolases"/>
    <property type="match status" value="1"/>
</dbReference>
<sequence length="480" mass="53838">MVARPQAPQGRTARPTAAQKRIIDQWLQIPTDYAERNLGANFLHPLLNELGVPVNHRSNEVRISKPGESGLIPDLLIYQHLDEPPALAIELKRRIPLLFNTPEQDFATVCQNEPLKLYRRAVGYEETGENGIRQYLDPALVKPECLAPYGLVFNGDFFQLWRRVDGLVFPFTPIQKVTKANLPQLMQQIAYCLHKPPGAMVVSAWNQKGGVAKTTNTLNIGAVLALEGKRVLLIDLDPQNDLTHGLGLSPLPFPDYLASVSEKVQSRETEAAKAILDTAIQSKQFPTSDKRSYSLSLLSASRLALEAFRDHPNVKPVPIFMQLIELLKPDFDYILIDTSPTPDALTYSMLYACDAVLTPVDFGGKALRHGLHLHQSVLPEIRQRRSQRQPLHSGPWNLGLVYSNCPAEKMGKVLETAIAQEFKKYQFAGKLYETKLRSFAQVQAADFKQVPVICWQDSPVTKLYNDLVKEVFLSHNFMDG</sequence>
<keyword evidence="3" id="KW-1185">Reference proteome</keyword>
<dbReference type="InterPro" id="IPR025669">
    <property type="entry name" value="AAA_dom"/>
</dbReference>
<reference evidence="3" key="1">
    <citation type="submission" date="2018-02" db="EMBL/GenBank/DDBJ databases">
        <authorList>
            <person name="Moore K."/>
            <person name="Momper L."/>
        </authorList>
    </citation>
    <scope>NUCLEOTIDE SEQUENCE [LARGE SCALE GENOMIC DNA]</scope>
    <source>
        <strain evidence="3">ULC18</strain>
    </source>
</reference>
<dbReference type="EMBL" id="PVWK01000033">
    <property type="protein sequence ID" value="PSB31725.1"/>
    <property type="molecule type" value="Genomic_DNA"/>
</dbReference>
<dbReference type="OrthoDB" id="9815116at2"/>
<dbReference type="Pfam" id="PF13614">
    <property type="entry name" value="AAA_31"/>
    <property type="match status" value="1"/>
</dbReference>
<protein>
    <recommendedName>
        <fullName evidence="1">AAA domain-containing protein</fullName>
    </recommendedName>
</protein>
<dbReference type="RefSeq" id="WP_106255609.1">
    <property type="nucleotide sequence ID" value="NZ_CAWNSW010000086.1"/>
</dbReference>
<dbReference type="Gene3D" id="3.40.50.300">
    <property type="entry name" value="P-loop containing nucleotide triphosphate hydrolases"/>
    <property type="match status" value="1"/>
</dbReference>
<dbReference type="PANTHER" id="PTHR13696:SF99">
    <property type="entry name" value="COBYRINIC ACID AC-DIAMIDE SYNTHASE"/>
    <property type="match status" value="1"/>
</dbReference>
<dbReference type="InterPro" id="IPR027417">
    <property type="entry name" value="P-loop_NTPase"/>
</dbReference>
<evidence type="ECO:0000313" key="2">
    <source>
        <dbReference type="EMBL" id="PSB31725.1"/>
    </source>
</evidence>
<gene>
    <name evidence="2" type="ORF">C7B82_07065</name>
</gene>
<dbReference type="InterPro" id="IPR050678">
    <property type="entry name" value="DNA_Partitioning_ATPase"/>
</dbReference>
<feature type="domain" description="AAA" evidence="1">
    <location>
        <begin position="201"/>
        <end position="371"/>
    </location>
</feature>
<comment type="caution">
    <text evidence="2">The sequence shown here is derived from an EMBL/GenBank/DDBJ whole genome shotgun (WGS) entry which is preliminary data.</text>
</comment>
<dbReference type="AlphaFoldDB" id="A0A2T1EGB3"/>
<dbReference type="PANTHER" id="PTHR13696">
    <property type="entry name" value="P-LOOP CONTAINING NUCLEOSIDE TRIPHOSPHATE HYDROLASE"/>
    <property type="match status" value="1"/>
</dbReference>
<evidence type="ECO:0000313" key="3">
    <source>
        <dbReference type="Proteomes" id="UP000239576"/>
    </source>
</evidence>
<dbReference type="CDD" id="cd02042">
    <property type="entry name" value="ParAB_family"/>
    <property type="match status" value="1"/>
</dbReference>
<name>A0A2T1EGB3_9CYAN</name>
<dbReference type="Proteomes" id="UP000239576">
    <property type="component" value="Unassembled WGS sequence"/>
</dbReference>
<accession>A0A2T1EGB3</accession>